<dbReference type="CDD" id="cd16689">
    <property type="entry name" value="RING-H2_Vps18"/>
    <property type="match status" value="1"/>
</dbReference>
<accession>A0A3B4F4K8</accession>
<evidence type="ECO:0000256" key="11">
    <source>
        <dbReference type="SAM" id="MobiDB-lite"/>
    </source>
</evidence>
<dbReference type="AlphaFoldDB" id="A0A3B4F4K8"/>
<evidence type="ECO:0000313" key="16">
    <source>
        <dbReference type="RefSeq" id="XP_005725132.1"/>
    </source>
</evidence>
<proteinExistence type="inferred from homology"/>
<keyword evidence="6" id="KW-0863">Zinc-finger</keyword>
<keyword evidence="8" id="KW-0472">Membrane</keyword>
<feature type="domain" description="Pep3/Vps18 beta-propeller" evidence="12">
    <location>
        <begin position="46"/>
        <end position="395"/>
    </location>
</feature>
<dbReference type="GO" id="GO:0008270">
    <property type="term" value="F:zinc ion binding"/>
    <property type="evidence" value="ECO:0007669"/>
    <property type="project" value="UniProtKB-KW"/>
</dbReference>
<evidence type="ECO:0000313" key="15">
    <source>
        <dbReference type="Proteomes" id="UP000695023"/>
    </source>
</evidence>
<name>A0A3B4F4K8_9CICH</name>
<dbReference type="GO" id="GO:0006886">
    <property type="term" value="P:intracellular protein transport"/>
    <property type="evidence" value="ECO:0007669"/>
    <property type="project" value="UniProtKB-UniRule"/>
</dbReference>
<dbReference type="GO" id="GO:0030897">
    <property type="term" value="C:HOPS complex"/>
    <property type="evidence" value="ECO:0007669"/>
    <property type="project" value="TreeGrafter"/>
</dbReference>
<gene>
    <name evidence="16" type="primary">vps18</name>
</gene>
<evidence type="ECO:0000256" key="2">
    <source>
        <dbReference type="ARBA" id="ARBA00004630"/>
    </source>
</evidence>
<dbReference type="GO" id="GO:0031902">
    <property type="term" value="C:late endosome membrane"/>
    <property type="evidence" value="ECO:0007669"/>
    <property type="project" value="UniProtKB-SubCell"/>
</dbReference>
<evidence type="ECO:0000259" key="12">
    <source>
        <dbReference type="Pfam" id="PF05131"/>
    </source>
</evidence>
<dbReference type="Ensembl" id="ENSPNYT00000004226.1">
    <property type="protein sequence ID" value="ENSPNYP00000004121.1"/>
    <property type="gene ID" value="ENSPNYG00000003096.1"/>
</dbReference>
<protein>
    <recommendedName>
        <fullName evidence="4">Vacuolar protein sorting-associated protein 18 homolog</fullName>
    </recommendedName>
</protein>
<comment type="similarity">
    <text evidence="3">Belongs to the VPS18 family.</text>
</comment>
<dbReference type="OrthoDB" id="1845386at2759"/>
<dbReference type="GeneID" id="102210185"/>
<evidence type="ECO:0000259" key="13">
    <source>
        <dbReference type="Pfam" id="PF26148"/>
    </source>
</evidence>
<dbReference type="GO" id="GO:0060036">
    <property type="term" value="P:notochord cell vacuolation"/>
    <property type="evidence" value="ECO:0007669"/>
    <property type="project" value="Ensembl"/>
</dbReference>
<dbReference type="RefSeq" id="XP_005725132.1">
    <property type="nucleotide sequence ID" value="XM_005725075.1"/>
</dbReference>
<evidence type="ECO:0000256" key="7">
    <source>
        <dbReference type="ARBA" id="ARBA00022833"/>
    </source>
</evidence>
<evidence type="ECO:0000256" key="3">
    <source>
        <dbReference type="ARBA" id="ARBA00010454"/>
    </source>
</evidence>
<evidence type="ECO:0000313" key="14">
    <source>
        <dbReference type="Ensembl" id="ENSPNYP00000004121.1"/>
    </source>
</evidence>
<evidence type="ECO:0000256" key="1">
    <source>
        <dbReference type="ARBA" id="ARBA00004492"/>
    </source>
</evidence>
<dbReference type="PANTHER" id="PTHR23323:SF26">
    <property type="entry name" value="VACUOLAR PROTEIN SORTING-ASSOCIATED PROTEIN 18 HOMOLOG"/>
    <property type="match status" value="1"/>
</dbReference>
<feature type="coiled-coil region" evidence="10">
    <location>
        <begin position="737"/>
        <end position="778"/>
    </location>
</feature>
<reference evidence="14" key="1">
    <citation type="submission" date="2023-09" db="UniProtKB">
        <authorList>
            <consortium name="Ensembl"/>
        </authorList>
    </citation>
    <scope>IDENTIFICATION</scope>
</reference>
<dbReference type="PANTHER" id="PTHR23323">
    <property type="entry name" value="VACUOLAR PROTEIN SORTING-ASSOCIATED PROTEIN"/>
    <property type="match status" value="1"/>
</dbReference>
<keyword evidence="7" id="KW-0862">Zinc</keyword>
<dbReference type="GO" id="GO:0015721">
    <property type="term" value="P:bile acid and bile salt transport"/>
    <property type="evidence" value="ECO:0007669"/>
    <property type="project" value="Ensembl"/>
</dbReference>
<dbReference type="InterPro" id="IPR000547">
    <property type="entry name" value="Clathrin_H-chain/VPS_repeat"/>
</dbReference>
<dbReference type="GO" id="GO:0007634">
    <property type="term" value="P:optokinetic behavior"/>
    <property type="evidence" value="ECO:0007669"/>
    <property type="project" value="Ensembl"/>
</dbReference>
<evidence type="ECO:0000256" key="9">
    <source>
        <dbReference type="PROSITE-ProRule" id="PRU01006"/>
    </source>
</evidence>
<dbReference type="STRING" id="303518.ENSPNYP00000004121"/>
<sequence length="914" mass="105709">MASILDEYEDSQNIRQSAQQHSRLSSTNIGITHSGFVNARLEEEKPIFNKQRIDFTPPEKINHLAVCNNQLCMSLGKDTLLRIDLAKPDQPNQTELGRKDDSKVHRLFLDPTGSHLLISLNTSECLYLNRNTQKVRSLSRWRGHLIESVGWNKLLGNETSTGPILVGTSQGIIFEAEISANEGSLFNTNPDQYFRQVHSVEEDGKPAPVCCLEVERGLENKYFIIATTRKRLFQFVGKVAEGSEQQGFSSIFNQNQDLLPSFQEFPVNMGHSEITFYTPKLRTSPKAFAWMMGNGVLYGQLDYVRPDSLLSDVQVWEYTPDIDLNQNKPISIVLTQFHFLLLLHDRVKAICTLNGQVVYEDLFPDKFGSLKKMIKDPVGGLVWIYTERAVFRYHIQRESRDVWQMYMSMNKFDLAKEYCRDRPECMDMVLAKEAEHCFQNKRYLESAMCYAQTQNYFEEIALKFIEAKQEEALKEFLLKKLNNLKPSERTQITLLVTWLAELYLNRLGQLESDGNSIIFKETRDEFRQFLGSSKHRDCLYNNRSTIYDLLASHGNVDDMVYFSVVMQDYERVISHYCQHDEYSAALDVLSKHCDEKLFYKFSPVLMQHIPKNVVDAWIQMGKRLDPKKLIPALMNYSQMGSTQQINETIRYMEFCVYELMVTEEAIHNYLLSLYAKYKPDSLLWYLEQAGTHASEIHYDLKYALRLCAEHGYRQACTQNSVLFQMKVLNALFIMVSQEAICLSLEEYNQHIEELKQEMEEATESAKRIREDIQEMRNKYGVVDSQEKCAACDFPLLNRPFYLFLCGHMFHNDCLLQEVTPHLSAFKQNRLEDLHKKLAATTQSSKSRHRPAPKDEGDTSSLGKATAGTSREQIKSDIDDIVASECVYCGELMIKSIDKPFIDPQKFEEEKSSWL</sequence>
<comment type="subcellular location">
    <subcellularLocation>
        <location evidence="1">Late endosome membrane</location>
        <topology evidence="1">Peripheral membrane protein</topology>
        <orientation evidence="1">Cytoplasmic side</orientation>
    </subcellularLocation>
    <subcellularLocation>
        <location evidence="2">Lysosome membrane</location>
        <topology evidence="2">Peripheral membrane protein</topology>
        <orientation evidence="2">Cytoplasmic side</orientation>
    </subcellularLocation>
</comment>
<dbReference type="GO" id="GO:0005765">
    <property type="term" value="C:lysosomal membrane"/>
    <property type="evidence" value="ECO:0007669"/>
    <property type="project" value="UniProtKB-SubCell"/>
</dbReference>
<dbReference type="GO" id="GO:0048069">
    <property type="term" value="P:eye pigmentation"/>
    <property type="evidence" value="ECO:0007669"/>
    <property type="project" value="Ensembl"/>
</dbReference>
<evidence type="ECO:0000256" key="4">
    <source>
        <dbReference type="ARBA" id="ARBA00017338"/>
    </source>
</evidence>
<feature type="compositionally biased region" description="Polar residues" evidence="11">
    <location>
        <begin position="858"/>
        <end position="870"/>
    </location>
</feature>
<dbReference type="GO" id="GO:0043485">
    <property type="term" value="P:endosome to pigment granule transport"/>
    <property type="evidence" value="ECO:0007669"/>
    <property type="project" value="Ensembl"/>
</dbReference>
<evidence type="ECO:0000256" key="5">
    <source>
        <dbReference type="ARBA" id="ARBA00022723"/>
    </source>
</evidence>
<dbReference type="InterPro" id="IPR058919">
    <property type="entry name" value="Pep3/Vps18_RING_C"/>
</dbReference>
<keyword evidence="10" id="KW-0175">Coiled coil</keyword>
<feature type="region of interest" description="Disordered" evidence="11">
    <location>
        <begin position="839"/>
        <end position="870"/>
    </location>
</feature>
<dbReference type="PROSITE" id="PS50236">
    <property type="entry name" value="CHCR"/>
    <property type="match status" value="1"/>
</dbReference>
<dbReference type="InterPro" id="IPR007810">
    <property type="entry name" value="Pep3/Vps18_beta-prop"/>
</dbReference>
<dbReference type="GeneTree" id="ENSGT00940000153635"/>
<evidence type="ECO:0000256" key="8">
    <source>
        <dbReference type="ARBA" id="ARBA00023136"/>
    </source>
</evidence>
<feature type="domain" description="Pep3/Vps18 RING C-terminal" evidence="13">
    <location>
        <begin position="782"/>
        <end position="841"/>
    </location>
</feature>
<dbReference type="GO" id="GO:0048284">
    <property type="term" value="P:organelle fusion"/>
    <property type="evidence" value="ECO:0007669"/>
    <property type="project" value="TreeGrafter"/>
</dbReference>
<organism evidence="14">
    <name type="scientific">Pundamilia nyererei</name>
    <dbReference type="NCBI Taxonomy" id="303518"/>
    <lineage>
        <taxon>Eukaryota</taxon>
        <taxon>Metazoa</taxon>
        <taxon>Chordata</taxon>
        <taxon>Craniata</taxon>
        <taxon>Vertebrata</taxon>
        <taxon>Euteleostomi</taxon>
        <taxon>Actinopterygii</taxon>
        <taxon>Neopterygii</taxon>
        <taxon>Teleostei</taxon>
        <taxon>Neoteleostei</taxon>
        <taxon>Acanthomorphata</taxon>
        <taxon>Ovalentaria</taxon>
        <taxon>Cichlomorphae</taxon>
        <taxon>Cichliformes</taxon>
        <taxon>Cichlidae</taxon>
        <taxon>African cichlids</taxon>
        <taxon>Pseudocrenilabrinae</taxon>
        <taxon>Haplochromini</taxon>
        <taxon>Pundamilia</taxon>
    </lineage>
</organism>
<dbReference type="GO" id="GO:0008333">
    <property type="term" value="P:endosome to lysosome transport"/>
    <property type="evidence" value="ECO:0007669"/>
    <property type="project" value="Ensembl"/>
</dbReference>
<dbReference type="GO" id="GO:0006904">
    <property type="term" value="P:vesicle docking involved in exocytosis"/>
    <property type="evidence" value="ECO:0007669"/>
    <property type="project" value="TreeGrafter"/>
</dbReference>
<evidence type="ECO:0000256" key="6">
    <source>
        <dbReference type="ARBA" id="ARBA00022771"/>
    </source>
</evidence>
<dbReference type="Pfam" id="PF05131">
    <property type="entry name" value="Pep3_Vps18"/>
    <property type="match status" value="1"/>
</dbReference>
<dbReference type="GO" id="GO:0030674">
    <property type="term" value="F:protein-macromolecule adaptor activity"/>
    <property type="evidence" value="ECO:0007669"/>
    <property type="project" value="TreeGrafter"/>
</dbReference>
<dbReference type="GO" id="GO:0007040">
    <property type="term" value="P:lysosome organization"/>
    <property type="evidence" value="ECO:0007669"/>
    <property type="project" value="TreeGrafter"/>
</dbReference>
<dbReference type="Proteomes" id="UP000695023">
    <property type="component" value="Unplaced"/>
</dbReference>
<dbReference type="SUPFAM" id="SSF57850">
    <property type="entry name" value="RING/U-box"/>
    <property type="match status" value="1"/>
</dbReference>
<evidence type="ECO:0000256" key="10">
    <source>
        <dbReference type="SAM" id="Coils"/>
    </source>
</evidence>
<feature type="repeat" description="CHCR" evidence="9">
    <location>
        <begin position="621"/>
        <end position="792"/>
    </location>
</feature>
<dbReference type="GO" id="GO:0007032">
    <property type="term" value="P:endosome organization"/>
    <property type="evidence" value="ECO:0007669"/>
    <property type="project" value="TreeGrafter"/>
</dbReference>
<keyword evidence="15" id="KW-1185">Reference proteome</keyword>
<dbReference type="Pfam" id="PF26148">
    <property type="entry name" value="VPS18_RING_C"/>
    <property type="match status" value="1"/>
</dbReference>
<dbReference type="GO" id="GO:0045176">
    <property type="term" value="P:apical protein localization"/>
    <property type="evidence" value="ECO:0007669"/>
    <property type="project" value="Ensembl"/>
</dbReference>
<reference evidence="16" key="2">
    <citation type="submission" date="2025-04" db="UniProtKB">
        <authorList>
            <consortium name="RefSeq"/>
        </authorList>
    </citation>
    <scope>IDENTIFICATION</scope>
</reference>
<keyword evidence="5" id="KW-0479">Metal-binding</keyword>
<dbReference type="CTD" id="57617"/>